<reference evidence="3 4" key="1">
    <citation type="submission" date="2018-07" db="EMBL/GenBank/DDBJ databases">
        <title>The complete nuclear genome of the prasinophyte Chloropicon primus (CCMP1205).</title>
        <authorList>
            <person name="Pombert J.-F."/>
            <person name="Otis C."/>
            <person name="Turmel M."/>
            <person name="Lemieux C."/>
        </authorList>
    </citation>
    <scope>NUCLEOTIDE SEQUENCE [LARGE SCALE GENOMIC DNA]</scope>
    <source>
        <strain evidence="3 4">CCMP1205</strain>
    </source>
</reference>
<feature type="region of interest" description="Disordered" evidence="2">
    <location>
        <begin position="99"/>
        <end position="186"/>
    </location>
</feature>
<feature type="coiled-coil region" evidence="1">
    <location>
        <begin position="576"/>
        <end position="644"/>
    </location>
</feature>
<feature type="compositionally biased region" description="Acidic residues" evidence="2">
    <location>
        <begin position="99"/>
        <end position="109"/>
    </location>
</feature>
<evidence type="ECO:0000256" key="1">
    <source>
        <dbReference type="SAM" id="Coils"/>
    </source>
</evidence>
<evidence type="ECO:0000313" key="4">
    <source>
        <dbReference type="Proteomes" id="UP000316726"/>
    </source>
</evidence>
<accession>A0A5B8MUI2</accession>
<sequence length="841" mass="96661">MEAATAVSTESGRQYQHETGMQGEQDFGLFLQDVAARVIQHHYLQWKGRRTAKMDDLSADLGGVGAEGGKGLSGAGQGKAFVLRRSKSLEVSTTEVCFDTESDMESERDEEMRGEVSTSLGRSAESPRRRLTSSSEAEAVVKSPDRVPRKRTPKELPHRLKALRERDRNVLSRSQARNEETAGKPGFLLDNTHDLLKSTDKLQDILQFLKRADTSIDVEQSKSKPVSRTASPNADTTSPPDTSARATGTVSPSILRISANLERVGESLVGLSSQRPSEGKAGNGRVLEGLPAGNGGEDLGTVEQTEAIQNVCSGVHNKVKGLHSRIQMQKEAMADLENQVDEGKKREKKLEADFLERITQALDKQSKEHETSLKRHLSFIDRILKDKDLLSKKCEKLAVELKSLEEMYNKKIDRLQTQWAIELKKQKEVWQSAEKARREAWLSEKTREIKELTIKGLEPEIQRLIQKSKADLEDLESKHALDMRKKLDECKDYYDSYIHSLRDQWRREKDDLIEHERTNASSRLREQGDRYDSQMESLRMRLVSDFDSKLSSLETSKREENSRSENTLMRLRQEHATEVSKMNQEFEEKAKQLDRANDLEKERMREKFETEREGWRQMIVKKIKEEYEEKEKEMRSKVQHERNAELEMIVTKLEHETQMTREKLHEEFEIRTKEMKRDHAEEVRELKESNHKFSEKYREAAQLSQSSKKEITSIQSLNKASARELEVKAETISFLEKQLGATRKESLEKEKEIKAMYEDKVCILTEKVSSFGQRAEKSEIKLEEAANEISRLKAKNKSDMLEVEARVKEAITKRENIIAHLQNQLVSLQQNLEQTEGLLDH</sequence>
<keyword evidence="4" id="KW-1185">Reference proteome</keyword>
<dbReference type="InterPro" id="IPR030465">
    <property type="entry name" value="CEP131"/>
</dbReference>
<dbReference type="PANTHER" id="PTHR31540:SF1">
    <property type="entry name" value="CENTROSOMAL PROTEIN OF 131 KDA"/>
    <property type="match status" value="1"/>
</dbReference>
<protein>
    <recommendedName>
        <fullName evidence="5">Centrosomal protein of 131 kDa</fullName>
    </recommendedName>
</protein>
<evidence type="ECO:0000256" key="2">
    <source>
        <dbReference type="SAM" id="MobiDB-lite"/>
    </source>
</evidence>
<dbReference type="Proteomes" id="UP000316726">
    <property type="component" value="Chromosome 12"/>
</dbReference>
<dbReference type="GO" id="GO:0005929">
    <property type="term" value="C:cilium"/>
    <property type="evidence" value="ECO:0007669"/>
    <property type="project" value="GOC"/>
</dbReference>
<dbReference type="EMBL" id="CP031045">
    <property type="protein sequence ID" value="QDZ23991.1"/>
    <property type="molecule type" value="Genomic_DNA"/>
</dbReference>
<feature type="region of interest" description="Disordered" evidence="2">
    <location>
        <begin position="217"/>
        <end position="251"/>
    </location>
</feature>
<feature type="coiled-coil region" evidence="1">
    <location>
        <begin position="775"/>
        <end position="838"/>
    </location>
</feature>
<feature type="coiled-coil region" evidence="1">
    <location>
        <begin position="387"/>
        <end position="418"/>
    </location>
</feature>
<keyword evidence="1" id="KW-0175">Coiled coil</keyword>
<dbReference type="STRING" id="1764295.A0A5B8MUI2"/>
<organism evidence="3 4">
    <name type="scientific">Chloropicon primus</name>
    <dbReference type="NCBI Taxonomy" id="1764295"/>
    <lineage>
        <taxon>Eukaryota</taxon>
        <taxon>Viridiplantae</taxon>
        <taxon>Chlorophyta</taxon>
        <taxon>Chloropicophyceae</taxon>
        <taxon>Chloropicales</taxon>
        <taxon>Chloropicaceae</taxon>
        <taxon>Chloropicon</taxon>
    </lineage>
</organism>
<dbReference type="GO" id="GO:0035735">
    <property type="term" value="P:intraciliary transport involved in cilium assembly"/>
    <property type="evidence" value="ECO:0007669"/>
    <property type="project" value="InterPro"/>
</dbReference>
<evidence type="ECO:0000313" key="3">
    <source>
        <dbReference type="EMBL" id="QDZ23991.1"/>
    </source>
</evidence>
<feature type="compositionally biased region" description="Basic and acidic residues" evidence="2">
    <location>
        <begin position="143"/>
        <end position="182"/>
    </location>
</feature>
<evidence type="ECO:0008006" key="5">
    <source>
        <dbReference type="Google" id="ProtNLM"/>
    </source>
</evidence>
<feature type="coiled-coil region" evidence="1">
    <location>
        <begin position="319"/>
        <end position="353"/>
    </location>
</feature>
<gene>
    <name evidence="3" type="ORF">A3770_12p65090</name>
</gene>
<feature type="region of interest" description="Disordered" evidence="2">
    <location>
        <begin position="269"/>
        <end position="299"/>
    </location>
</feature>
<dbReference type="OrthoDB" id="568491at2759"/>
<dbReference type="AlphaFoldDB" id="A0A5B8MUI2"/>
<proteinExistence type="predicted"/>
<feature type="compositionally biased region" description="Polar residues" evidence="2">
    <location>
        <begin position="223"/>
        <end position="251"/>
    </location>
</feature>
<name>A0A5B8MUI2_9CHLO</name>
<dbReference type="PANTHER" id="PTHR31540">
    <property type="entry name" value="CENTROSOMAL PROTEIN OF 131 KDA"/>
    <property type="match status" value="1"/>
</dbReference>